<feature type="transmembrane region" description="Helical" evidence="8">
    <location>
        <begin position="228"/>
        <end position="248"/>
    </location>
</feature>
<dbReference type="PANTHER" id="PTHR30625">
    <property type="entry name" value="PROTEIN TOLQ"/>
    <property type="match status" value="1"/>
</dbReference>
<dbReference type="InterPro" id="IPR050790">
    <property type="entry name" value="ExbB/TolQ_transport"/>
</dbReference>
<keyword evidence="3 8" id="KW-0812">Transmembrane</keyword>
<evidence type="ECO:0000256" key="6">
    <source>
        <dbReference type="RuleBase" id="RU004057"/>
    </source>
</evidence>
<evidence type="ECO:0000313" key="10">
    <source>
        <dbReference type="EMBL" id="GGO84827.1"/>
    </source>
</evidence>
<keyword evidence="4 8" id="KW-1133">Transmembrane helix</keyword>
<keyword evidence="2" id="KW-1003">Cell membrane</keyword>
<dbReference type="Proteomes" id="UP000599578">
    <property type="component" value="Unassembled WGS sequence"/>
</dbReference>
<keyword evidence="5 8" id="KW-0472">Membrane</keyword>
<keyword evidence="6" id="KW-0653">Protein transport</keyword>
<proteinExistence type="inferred from homology"/>
<evidence type="ECO:0000259" key="9">
    <source>
        <dbReference type="Pfam" id="PF01618"/>
    </source>
</evidence>
<evidence type="ECO:0000256" key="3">
    <source>
        <dbReference type="ARBA" id="ARBA00022692"/>
    </source>
</evidence>
<comment type="similarity">
    <text evidence="6">Belongs to the exbB/tolQ family.</text>
</comment>
<feature type="domain" description="MotA/TolQ/ExbB proton channel" evidence="9">
    <location>
        <begin position="148"/>
        <end position="263"/>
    </location>
</feature>
<keyword evidence="6" id="KW-0813">Transport</keyword>
<evidence type="ECO:0000256" key="1">
    <source>
        <dbReference type="ARBA" id="ARBA00004651"/>
    </source>
</evidence>
<accession>A0A918DWG3</accession>
<evidence type="ECO:0000256" key="7">
    <source>
        <dbReference type="SAM" id="MobiDB-lite"/>
    </source>
</evidence>
<evidence type="ECO:0000256" key="2">
    <source>
        <dbReference type="ARBA" id="ARBA00022475"/>
    </source>
</evidence>
<gene>
    <name evidence="10" type="ORF">GCM10011348_31950</name>
</gene>
<dbReference type="Pfam" id="PF01618">
    <property type="entry name" value="MotA_ExbB"/>
    <property type="match status" value="1"/>
</dbReference>
<name>A0A918DWG3_9GAMM</name>
<keyword evidence="11" id="KW-1185">Reference proteome</keyword>
<feature type="transmembrane region" description="Helical" evidence="8">
    <location>
        <begin position="85"/>
        <end position="105"/>
    </location>
</feature>
<dbReference type="GO" id="GO:0017038">
    <property type="term" value="P:protein import"/>
    <property type="evidence" value="ECO:0007669"/>
    <property type="project" value="TreeGrafter"/>
</dbReference>
<dbReference type="EMBL" id="BMLT01000008">
    <property type="protein sequence ID" value="GGO84827.1"/>
    <property type="molecule type" value="Genomic_DNA"/>
</dbReference>
<dbReference type="GO" id="GO:0005886">
    <property type="term" value="C:plasma membrane"/>
    <property type="evidence" value="ECO:0007669"/>
    <property type="project" value="UniProtKB-SubCell"/>
</dbReference>
<reference evidence="10 11" key="1">
    <citation type="journal article" date="2014" name="Int. J. Syst. Evol. Microbiol.">
        <title>Complete genome sequence of Corynebacterium casei LMG S-19264T (=DSM 44701T), isolated from a smear-ripened cheese.</title>
        <authorList>
            <consortium name="US DOE Joint Genome Institute (JGI-PGF)"/>
            <person name="Walter F."/>
            <person name="Albersmeier A."/>
            <person name="Kalinowski J."/>
            <person name="Ruckert C."/>
        </authorList>
    </citation>
    <scope>NUCLEOTIDE SEQUENCE [LARGE SCALE GENOMIC DNA]</scope>
    <source>
        <strain evidence="10 11">CGMCC 1.7286</strain>
    </source>
</reference>
<feature type="compositionally biased region" description="Polar residues" evidence="7">
    <location>
        <begin position="20"/>
        <end position="40"/>
    </location>
</feature>
<dbReference type="RefSeq" id="WP_229721965.1">
    <property type="nucleotide sequence ID" value="NZ_BMLT01000008.1"/>
</dbReference>
<evidence type="ECO:0000256" key="5">
    <source>
        <dbReference type="ARBA" id="ARBA00023136"/>
    </source>
</evidence>
<feature type="region of interest" description="Disordered" evidence="7">
    <location>
        <begin position="1"/>
        <end position="56"/>
    </location>
</feature>
<dbReference type="InterPro" id="IPR002898">
    <property type="entry name" value="MotA_ExbB_proton_chnl"/>
</dbReference>
<protein>
    <recommendedName>
        <fullName evidence="9">MotA/TolQ/ExbB proton channel domain-containing protein</fullName>
    </recommendedName>
</protein>
<feature type="transmembrane region" description="Helical" evidence="8">
    <location>
        <begin position="188"/>
        <end position="208"/>
    </location>
</feature>
<organism evidence="10 11">
    <name type="scientific">Marinobacterium nitratireducens</name>
    <dbReference type="NCBI Taxonomy" id="518897"/>
    <lineage>
        <taxon>Bacteria</taxon>
        <taxon>Pseudomonadati</taxon>
        <taxon>Pseudomonadota</taxon>
        <taxon>Gammaproteobacteria</taxon>
        <taxon>Oceanospirillales</taxon>
        <taxon>Oceanospirillaceae</taxon>
        <taxon>Marinobacterium</taxon>
    </lineage>
</organism>
<comment type="subcellular location">
    <subcellularLocation>
        <location evidence="1">Cell membrane</location>
        <topology evidence="1">Multi-pass membrane protein</topology>
    </subcellularLocation>
    <subcellularLocation>
        <location evidence="6">Membrane</location>
        <topology evidence="6">Multi-pass membrane protein</topology>
    </subcellularLocation>
</comment>
<evidence type="ECO:0000256" key="4">
    <source>
        <dbReference type="ARBA" id="ARBA00022989"/>
    </source>
</evidence>
<evidence type="ECO:0000256" key="8">
    <source>
        <dbReference type="SAM" id="Phobius"/>
    </source>
</evidence>
<evidence type="ECO:0000313" key="11">
    <source>
        <dbReference type="Proteomes" id="UP000599578"/>
    </source>
</evidence>
<comment type="caution">
    <text evidence="10">The sequence shown here is derived from an EMBL/GenBank/DDBJ whole genome shotgun (WGS) entry which is preliminary data.</text>
</comment>
<sequence length="291" mass="30945">MDEISKGQAQAPALGDNAALSGSTPALDTDLPQDSMSPESDATPPPTDSLADPGALAAADASASGLDPVTLTDQLAGFLQVGGPVVWILLGFSVIALSIALLKLWQFARLRPESHRELDRSLEFWRNGQTTRALEVLNDRRPAAELVALAIRGLSDDSRDSSLLKDELERVATLRLNQLRSFLRPLEVIATLSPLLGLLGTVLGMIVAFQQMEAAGNQVDPSVLSGGIWQALLTTAVGLAVAIPVLTAHHWLERKTERAAALMSDAVTRVFTCRPGKPKLAETSEPSRHAA</sequence>
<dbReference type="PANTHER" id="PTHR30625:SF11">
    <property type="entry name" value="MOTA_TOLQ_EXBB PROTON CHANNEL DOMAIN-CONTAINING PROTEIN"/>
    <property type="match status" value="1"/>
</dbReference>
<dbReference type="AlphaFoldDB" id="A0A918DWG3"/>